<dbReference type="GO" id="GO:0034080">
    <property type="term" value="P:CENP-A containing chromatin assembly"/>
    <property type="evidence" value="ECO:0007669"/>
    <property type="project" value="TreeGrafter"/>
</dbReference>
<keyword evidence="5" id="KW-1017">Isopeptide bond</keyword>
<evidence type="ECO:0000256" key="16">
    <source>
        <dbReference type="ARBA" id="ARBA00046705"/>
    </source>
</evidence>
<keyword evidence="13" id="KW-0131">Cell cycle</keyword>
<dbReference type="PANTHER" id="PTHR16431:SF2">
    <property type="entry name" value="PROTEIN MIS18-ALPHA"/>
    <property type="match status" value="1"/>
</dbReference>
<evidence type="ECO:0000256" key="2">
    <source>
        <dbReference type="ARBA" id="ARBA00004123"/>
    </source>
</evidence>
<evidence type="ECO:0000256" key="6">
    <source>
        <dbReference type="ARBA" id="ARBA00022553"/>
    </source>
</evidence>
<dbReference type="GO" id="GO:0000785">
    <property type="term" value="C:chromatin"/>
    <property type="evidence" value="ECO:0007669"/>
    <property type="project" value="TreeGrafter"/>
</dbReference>
<evidence type="ECO:0000313" key="18">
    <source>
        <dbReference type="Proteomes" id="UP000504632"/>
    </source>
</evidence>
<dbReference type="Proteomes" id="UP000504632">
    <property type="component" value="Chromosome 15"/>
</dbReference>
<evidence type="ECO:0000259" key="17">
    <source>
        <dbReference type="PROSITE" id="PS51793"/>
    </source>
</evidence>
<proteinExistence type="predicted"/>
<evidence type="ECO:0000256" key="14">
    <source>
        <dbReference type="ARBA" id="ARBA00023328"/>
    </source>
</evidence>
<dbReference type="AlphaFoldDB" id="A0A6J2WV10"/>
<evidence type="ECO:0000256" key="13">
    <source>
        <dbReference type="ARBA" id="ARBA00023306"/>
    </source>
</evidence>
<keyword evidence="10" id="KW-0862">Zinc</keyword>
<dbReference type="OrthoDB" id="74210at2759"/>
<dbReference type="GO" id="GO:0007059">
    <property type="term" value="P:chromosome segregation"/>
    <property type="evidence" value="ECO:0007669"/>
    <property type="project" value="TreeGrafter"/>
</dbReference>
<dbReference type="GO" id="GO:0005634">
    <property type="term" value="C:nucleus"/>
    <property type="evidence" value="ECO:0007669"/>
    <property type="project" value="UniProtKB-SubCell"/>
</dbReference>
<gene>
    <name evidence="19" type="primary">mis18a</name>
</gene>
<dbReference type="GeneID" id="115828262"/>
<evidence type="ECO:0000256" key="4">
    <source>
        <dbReference type="ARBA" id="ARBA00022454"/>
    </source>
</evidence>
<evidence type="ECO:0000256" key="9">
    <source>
        <dbReference type="ARBA" id="ARBA00022776"/>
    </source>
</evidence>
<evidence type="ECO:0000256" key="15">
    <source>
        <dbReference type="ARBA" id="ARBA00039650"/>
    </source>
</evidence>
<protein>
    <recommendedName>
        <fullName evidence="15">Protein Mis18-alpha</fullName>
    </recommendedName>
</protein>
<sequence>MATRKVIKPVPKFGDETFELTTSECSTVAEAGTKLTENDDDEDEAPVVFLCGKCKVPIGDSLSWAGSDDDQNQIILRCVSDSVVIGNEPFVSDSHKDLACFVVNLNCRFCCTVLGVMYASTPAKLDYKRSLFCLSVESIESYVLGSGSQQVAELDAEKWPVTMKYQENVERQLSEVKALAVAVGQRLLEIESDLQSANK</sequence>
<keyword evidence="7" id="KW-0132">Cell division</keyword>
<evidence type="ECO:0000256" key="3">
    <source>
        <dbReference type="ARBA" id="ARBA00004584"/>
    </source>
</evidence>
<keyword evidence="6" id="KW-0597">Phosphoprotein</keyword>
<dbReference type="PANTHER" id="PTHR16431">
    <property type="entry name" value="NEUROGENIC PROTEIN MASTERMIND"/>
    <property type="match status" value="1"/>
</dbReference>
<comment type="function">
    <text evidence="1">Required for recruitment of CENPA to centromeres and normal chromosome segregation during mitosis.</text>
</comment>
<dbReference type="Pfam" id="PF03226">
    <property type="entry name" value="Yippee-Mis18"/>
    <property type="match status" value="1"/>
</dbReference>
<name>A0A6J2WV10_CHACN</name>
<keyword evidence="12" id="KW-0539">Nucleus</keyword>
<dbReference type="CTD" id="54069"/>
<keyword evidence="8" id="KW-0479">Metal-binding</keyword>
<dbReference type="RefSeq" id="XP_030648076.1">
    <property type="nucleotide sequence ID" value="XM_030792216.1"/>
</dbReference>
<dbReference type="InterPro" id="IPR004910">
    <property type="entry name" value="Yippee/Mis18/Cereblon"/>
</dbReference>
<evidence type="ECO:0000256" key="1">
    <source>
        <dbReference type="ARBA" id="ARBA00003694"/>
    </source>
</evidence>
<evidence type="ECO:0000256" key="10">
    <source>
        <dbReference type="ARBA" id="ARBA00022833"/>
    </source>
</evidence>
<dbReference type="InterPro" id="IPR034752">
    <property type="entry name" value="Mis18"/>
</dbReference>
<keyword evidence="9" id="KW-0498">Mitosis</keyword>
<evidence type="ECO:0000256" key="12">
    <source>
        <dbReference type="ARBA" id="ARBA00023242"/>
    </source>
</evidence>
<evidence type="ECO:0000256" key="8">
    <source>
        <dbReference type="ARBA" id="ARBA00022723"/>
    </source>
</evidence>
<organism evidence="18 19">
    <name type="scientific">Chanos chanos</name>
    <name type="common">Milkfish</name>
    <name type="synonym">Mugil chanos</name>
    <dbReference type="NCBI Taxonomy" id="29144"/>
    <lineage>
        <taxon>Eukaryota</taxon>
        <taxon>Metazoa</taxon>
        <taxon>Chordata</taxon>
        <taxon>Craniata</taxon>
        <taxon>Vertebrata</taxon>
        <taxon>Euteleostomi</taxon>
        <taxon>Actinopterygii</taxon>
        <taxon>Neopterygii</taxon>
        <taxon>Teleostei</taxon>
        <taxon>Ostariophysi</taxon>
        <taxon>Gonorynchiformes</taxon>
        <taxon>Chanidae</taxon>
        <taxon>Chanos</taxon>
    </lineage>
</organism>
<comment type="subcellular location">
    <subcellularLocation>
        <location evidence="3">Chromosome</location>
        <location evidence="3">Centromere</location>
    </subcellularLocation>
    <subcellularLocation>
        <location evidence="2">Nucleus</location>
    </subcellularLocation>
</comment>
<keyword evidence="4" id="KW-0158">Chromosome</keyword>
<keyword evidence="14" id="KW-0137">Centromere</keyword>
<feature type="domain" description="Mis18" evidence="17">
    <location>
        <begin position="46"/>
        <end position="144"/>
    </location>
</feature>
<keyword evidence="11" id="KW-0832">Ubl conjugation</keyword>
<dbReference type="GO" id="GO:0046872">
    <property type="term" value="F:metal ion binding"/>
    <property type="evidence" value="ECO:0007669"/>
    <property type="project" value="UniProtKB-KW"/>
</dbReference>
<comment type="subunit">
    <text evidence="16">Homodimer, and heterodimer with OIP5/MIS18B. Identified in a complex containing MIS18A, OIP5/MIS18B, MIS18BP1, RBBP7 and RBBP4.</text>
</comment>
<reference evidence="19" key="1">
    <citation type="submission" date="2025-08" db="UniProtKB">
        <authorList>
            <consortium name="RefSeq"/>
        </authorList>
    </citation>
    <scope>IDENTIFICATION</scope>
</reference>
<evidence type="ECO:0000256" key="5">
    <source>
        <dbReference type="ARBA" id="ARBA00022499"/>
    </source>
</evidence>
<dbReference type="GO" id="GO:0000775">
    <property type="term" value="C:chromosome, centromeric region"/>
    <property type="evidence" value="ECO:0007669"/>
    <property type="project" value="UniProtKB-SubCell"/>
</dbReference>
<dbReference type="PROSITE" id="PS51793">
    <property type="entry name" value="MIS18"/>
    <property type="match status" value="1"/>
</dbReference>
<keyword evidence="18" id="KW-1185">Reference proteome</keyword>
<evidence type="ECO:0000313" key="19">
    <source>
        <dbReference type="RefSeq" id="XP_030648076.1"/>
    </source>
</evidence>
<dbReference type="GO" id="GO:0051301">
    <property type="term" value="P:cell division"/>
    <property type="evidence" value="ECO:0007669"/>
    <property type="project" value="UniProtKB-KW"/>
</dbReference>
<dbReference type="InParanoid" id="A0A6J2WV10"/>
<evidence type="ECO:0000256" key="11">
    <source>
        <dbReference type="ARBA" id="ARBA00022843"/>
    </source>
</evidence>
<accession>A0A6J2WV10</accession>
<evidence type="ECO:0000256" key="7">
    <source>
        <dbReference type="ARBA" id="ARBA00022618"/>
    </source>
</evidence>